<dbReference type="OrthoDB" id="827012at2"/>
<organism evidence="1 2">
    <name type="scientific">Algoriphagus alkaliphilus</name>
    <dbReference type="NCBI Taxonomy" id="279824"/>
    <lineage>
        <taxon>Bacteria</taxon>
        <taxon>Pseudomonadati</taxon>
        <taxon>Bacteroidota</taxon>
        <taxon>Cytophagia</taxon>
        <taxon>Cytophagales</taxon>
        <taxon>Cyclobacteriaceae</taxon>
        <taxon>Algoriphagus</taxon>
    </lineage>
</organism>
<evidence type="ECO:0000313" key="1">
    <source>
        <dbReference type="EMBL" id="SDA88600.1"/>
    </source>
</evidence>
<evidence type="ECO:0000313" key="2">
    <source>
        <dbReference type="Proteomes" id="UP000198756"/>
    </source>
</evidence>
<dbReference type="AlphaFoldDB" id="A0A1G5Z259"/>
<dbReference type="EMBL" id="FMXE01000024">
    <property type="protein sequence ID" value="SDA88600.1"/>
    <property type="molecule type" value="Genomic_DNA"/>
</dbReference>
<dbReference type="STRING" id="279824.SAMN03080617_03088"/>
<protein>
    <submittedName>
        <fullName evidence="1">Uncharacterized protein</fullName>
    </submittedName>
</protein>
<gene>
    <name evidence="1" type="ORF">SAMN03080617_03088</name>
</gene>
<reference evidence="2" key="1">
    <citation type="submission" date="2016-10" db="EMBL/GenBank/DDBJ databases">
        <authorList>
            <person name="Varghese N."/>
            <person name="Submissions S."/>
        </authorList>
    </citation>
    <scope>NUCLEOTIDE SEQUENCE [LARGE SCALE GENOMIC DNA]</scope>
    <source>
        <strain evidence="2">DSM 22703</strain>
    </source>
</reference>
<accession>A0A1G5Z259</accession>
<dbReference type="Proteomes" id="UP000198756">
    <property type="component" value="Unassembled WGS sequence"/>
</dbReference>
<dbReference type="RefSeq" id="WP_092731592.1">
    <property type="nucleotide sequence ID" value="NZ_FMXE01000024.1"/>
</dbReference>
<keyword evidence="2" id="KW-1185">Reference proteome</keyword>
<proteinExistence type="predicted"/>
<sequence length="76" mass="8911">MSTTLKSSVHRLVDEIENEQLLVKLRDFLELRKETQPGKLWEELPEGKKQEILLALEESDDQSTLITREDFLNSKK</sequence>
<name>A0A1G5Z259_9BACT</name>